<dbReference type="Proteomes" id="UP000315289">
    <property type="component" value="Unassembled WGS sequence"/>
</dbReference>
<organism evidence="1 2">
    <name type="scientific">Candidatus Nitrosocosmicus arcticus</name>
    <dbReference type="NCBI Taxonomy" id="2035267"/>
    <lineage>
        <taxon>Archaea</taxon>
        <taxon>Nitrososphaerota</taxon>
        <taxon>Nitrososphaeria</taxon>
        <taxon>Nitrososphaerales</taxon>
        <taxon>Nitrososphaeraceae</taxon>
        <taxon>Candidatus Nitrosocosmicus</taxon>
    </lineage>
</organism>
<dbReference type="AlphaFoldDB" id="A0A557SYQ4"/>
<accession>A0A557SYQ4</accession>
<keyword evidence="2" id="KW-1185">Reference proteome</keyword>
<evidence type="ECO:0000313" key="2">
    <source>
        <dbReference type="Proteomes" id="UP000315289"/>
    </source>
</evidence>
<dbReference type="EMBL" id="VOAH01000001">
    <property type="protein sequence ID" value="TVP41737.1"/>
    <property type="molecule type" value="Genomic_DNA"/>
</dbReference>
<name>A0A557SYQ4_9ARCH</name>
<protein>
    <submittedName>
        <fullName evidence="1">Uncharacterized protein</fullName>
    </submittedName>
</protein>
<evidence type="ECO:0000313" key="1">
    <source>
        <dbReference type="EMBL" id="TVP41737.1"/>
    </source>
</evidence>
<reference evidence="1 2" key="1">
    <citation type="journal article" date="2019" name="Front. Microbiol.">
        <title>Ammonia Oxidation by the Arctic Terrestrial Thaumarchaeote Candidatus Nitrosocosmicus arcticus Is Stimulated by Increasing Temperatures.</title>
        <authorList>
            <person name="Alves R.J.E."/>
            <person name="Kerou M."/>
            <person name="Zappe A."/>
            <person name="Bittner R."/>
            <person name="Abby S.S."/>
            <person name="Schmidt H.A."/>
            <person name="Pfeifer K."/>
            <person name="Schleper C."/>
        </authorList>
    </citation>
    <scope>NUCLEOTIDE SEQUENCE [LARGE SCALE GENOMIC DNA]</scope>
    <source>
        <strain evidence="1 2">Kfb</strain>
    </source>
</reference>
<gene>
    <name evidence="1" type="ORF">NARC_10143</name>
</gene>
<sequence length="235" mass="26163">MKHVDISCIGYIALSFLIIHFMLSASQSVELMSIQAFEKAVNKKSQSNLENIDLLSTSRNNDSSTLIYSDPFYLSNNTLILDKILIQKSSTINSEIQFFVEKGLINASLVTYNVGYYVEDINMNSSAPESRPLSSSLNTESSSNYAKGSGIFLTENGGIIKWDAFDQVIYKSGETFLYAGMIFFSPADSDNSELSFLKNQVGLYEFSIDVDSNTNTTVPTVPTAPTTHRTIWFWP</sequence>
<comment type="caution">
    <text evidence="1">The sequence shown here is derived from an EMBL/GenBank/DDBJ whole genome shotgun (WGS) entry which is preliminary data.</text>
</comment>
<proteinExistence type="predicted"/>